<dbReference type="EMBL" id="BBMS01000096">
    <property type="protein sequence ID" value="GAL30464.1"/>
    <property type="molecule type" value="Genomic_DNA"/>
</dbReference>
<proteinExistence type="predicted"/>
<organism evidence="1 2">
    <name type="scientific">Vibrio variabilis</name>
    <dbReference type="NCBI Taxonomy" id="990271"/>
    <lineage>
        <taxon>Bacteria</taxon>
        <taxon>Pseudomonadati</taxon>
        <taxon>Pseudomonadota</taxon>
        <taxon>Gammaproteobacteria</taxon>
        <taxon>Vibrionales</taxon>
        <taxon>Vibrionaceae</taxon>
        <taxon>Vibrio</taxon>
    </lineage>
</organism>
<comment type="caution">
    <text evidence="1">The sequence shown here is derived from an EMBL/GenBank/DDBJ whole genome shotgun (WGS) entry which is preliminary data.</text>
</comment>
<evidence type="ECO:0000313" key="2">
    <source>
        <dbReference type="Proteomes" id="UP000029223"/>
    </source>
</evidence>
<name>A0ABQ0JNW9_9VIBR</name>
<evidence type="ECO:0000313" key="1">
    <source>
        <dbReference type="EMBL" id="GAL30464.1"/>
    </source>
</evidence>
<protein>
    <submittedName>
        <fullName evidence="1">Uncharacterized protein</fullName>
    </submittedName>
</protein>
<accession>A0ABQ0JNW9</accession>
<keyword evidence="2" id="KW-1185">Reference proteome</keyword>
<dbReference type="Proteomes" id="UP000029223">
    <property type="component" value="Unassembled WGS sequence"/>
</dbReference>
<reference evidence="2" key="1">
    <citation type="submission" date="2014-09" db="EMBL/GenBank/DDBJ databases">
        <title>Vibrio variabilis JCM 19239. (C206) whole genome shotgun sequence.</title>
        <authorList>
            <person name="Sawabe T."/>
            <person name="Meirelles P."/>
            <person name="Nakanishi M."/>
            <person name="Sayaka M."/>
            <person name="Hattori M."/>
            <person name="Ohkuma M."/>
        </authorList>
    </citation>
    <scope>NUCLEOTIDE SEQUENCE [LARGE SCALE GENOMIC DNA]</scope>
    <source>
        <strain evidence="2">JCM 19239</strain>
    </source>
</reference>
<sequence length="276" mass="30965">MEQLQTNQAFEVNGKFITLNEERFYQISNVDQMAPFFISVVSASNHWLFISSTGSLSAGRIRPENALFPYRSVDHIHENADNTGAKAVIRVATSDGAPALWEPFNPHHDGLYQVQRNLYKNAVGDKILFEELNHTLGLRYQYSWSTSDKFGFVRETHVTNLGDEQVQFEIIDGIQNLLPSGAPLQALQTRSALVDAYKWNERIDDLPMATYSMYAKLSDRAEPAESLRATTVFGIAEKAQQISLNAKDVARFRKGQPLDAQPLTRGERGASLSLNL</sequence>
<gene>
    <name evidence="1" type="ORF">JCM19239_1340</name>
</gene>